<dbReference type="OMA" id="MPRGNQS"/>
<comment type="function">
    <text evidence="2">Putative odorant or sperm cell receptor.</text>
</comment>
<keyword evidence="13 14" id="KW-0807">Transducer</keyword>
<dbReference type="InterPro" id="IPR017452">
    <property type="entry name" value="GPCR_Rhodpsn_7TM"/>
</dbReference>
<evidence type="ECO:0000259" key="16">
    <source>
        <dbReference type="PROSITE" id="PS50262"/>
    </source>
</evidence>
<evidence type="ECO:0000313" key="17">
    <source>
        <dbReference type="Ensembl" id="ENSUAMP00000019413.1"/>
    </source>
</evidence>
<comment type="function">
    <text evidence="1">Odorant receptor.</text>
</comment>
<keyword evidence="8 15" id="KW-1133">Transmembrane helix</keyword>
<reference evidence="18" key="1">
    <citation type="submission" date="2016-06" db="EMBL/GenBank/DDBJ databases">
        <title>De novo assembly and RNA-Seq shows season-dependent expression and editing in black bear kidneys.</title>
        <authorList>
            <person name="Korstanje R."/>
            <person name="Srivastava A."/>
            <person name="Sarsani V.K."/>
            <person name="Sheehan S.M."/>
            <person name="Seger R.L."/>
            <person name="Barter M.E."/>
            <person name="Lindqvist C."/>
            <person name="Brody L.C."/>
            <person name="Mullikin J.C."/>
        </authorList>
    </citation>
    <scope>NUCLEOTIDE SEQUENCE [LARGE SCALE GENOMIC DNA]</scope>
</reference>
<dbReference type="GO" id="GO:0004984">
    <property type="term" value="F:olfactory receptor activity"/>
    <property type="evidence" value="ECO:0007669"/>
    <property type="project" value="InterPro"/>
</dbReference>
<feature type="transmembrane region" description="Helical" evidence="15">
    <location>
        <begin position="67"/>
        <end position="89"/>
    </location>
</feature>
<proteinExistence type="inferred from homology"/>
<keyword evidence="6 14" id="KW-0812">Transmembrane</keyword>
<dbReference type="CDD" id="cd15235">
    <property type="entry name" value="7tmA_OR1A-like"/>
    <property type="match status" value="1"/>
</dbReference>
<evidence type="ECO:0000256" key="12">
    <source>
        <dbReference type="ARBA" id="ARBA00023170"/>
    </source>
</evidence>
<comment type="similarity">
    <text evidence="14">Belongs to the G-protein coupled receptor 1 family.</text>
</comment>
<dbReference type="Gene3D" id="1.20.1070.10">
    <property type="entry name" value="Rhodopsin 7-helix transmembrane proteins"/>
    <property type="match status" value="1"/>
</dbReference>
<sequence>SSTRLKTPREDTHLTHITEFLLLGLTSDPKEQGWLFASFLAMYLANVAGNSLIIAAIRGDARLHTPIYSFLSNLSLVDICFTSVIVPRMLANMLSKNKKVPFAQCLTQMYFFVAFGITDSFLLAAMAIDRYMAICNPLHYTTTMSPQRCLLLVMASWVLSHLHSLTHTILMARLTFCGPNVIHHFFCDIQPLLTLSCSDTSVNELLAFTEGSFVIMSPFILIIVSYVFITRAVLRVPSGRGRYKVFSTCGSHLTVVALFYGTAISVYIRPSSTYSVTKDSVVTVIYTVVIPMLNPFIYSLRNKDMKRLLSQIIWDKITQIFSPSII</sequence>
<dbReference type="GO" id="GO:0004930">
    <property type="term" value="F:G protein-coupled receptor activity"/>
    <property type="evidence" value="ECO:0007669"/>
    <property type="project" value="UniProtKB-KW"/>
</dbReference>
<dbReference type="PRINTS" id="PR00245">
    <property type="entry name" value="OLFACTORYR"/>
</dbReference>
<keyword evidence="4 15" id="KW-1003">Cell membrane</keyword>
<feature type="transmembrane region" description="Helical" evidence="15">
    <location>
        <begin position="109"/>
        <end position="128"/>
    </location>
</feature>
<accession>A0A452RK81</accession>
<dbReference type="InterPro" id="IPR000276">
    <property type="entry name" value="GPCR_Rhodpsn"/>
</dbReference>
<feature type="transmembrane region" description="Helical" evidence="15">
    <location>
        <begin position="149"/>
        <end position="170"/>
    </location>
</feature>
<keyword evidence="9 14" id="KW-0297">G-protein coupled receptor</keyword>
<dbReference type="GeneTree" id="ENSGT00940000163938"/>
<keyword evidence="11" id="KW-1015">Disulfide bond</keyword>
<feature type="transmembrane region" description="Helical" evidence="15">
    <location>
        <begin position="213"/>
        <end position="234"/>
    </location>
</feature>
<evidence type="ECO:0000313" key="18">
    <source>
        <dbReference type="Proteomes" id="UP000291022"/>
    </source>
</evidence>
<evidence type="ECO:0000256" key="4">
    <source>
        <dbReference type="ARBA" id="ARBA00022475"/>
    </source>
</evidence>
<dbReference type="Pfam" id="PF13853">
    <property type="entry name" value="7tm_4"/>
    <property type="match status" value="1"/>
</dbReference>
<comment type="subcellular location">
    <subcellularLocation>
        <location evidence="3 15">Cell membrane</location>
        <topology evidence="3 15">Multi-pass membrane protein</topology>
    </subcellularLocation>
</comment>
<keyword evidence="12 14" id="KW-0675">Receptor</keyword>
<evidence type="ECO:0000256" key="13">
    <source>
        <dbReference type="ARBA" id="ARBA00023224"/>
    </source>
</evidence>
<feature type="transmembrane region" description="Helical" evidence="15">
    <location>
        <begin position="246"/>
        <end position="268"/>
    </location>
</feature>
<evidence type="ECO:0000256" key="15">
    <source>
        <dbReference type="RuleBase" id="RU363047"/>
    </source>
</evidence>
<evidence type="ECO:0000256" key="8">
    <source>
        <dbReference type="ARBA" id="ARBA00022989"/>
    </source>
</evidence>
<evidence type="ECO:0000256" key="11">
    <source>
        <dbReference type="ARBA" id="ARBA00023157"/>
    </source>
</evidence>
<dbReference type="SUPFAM" id="SSF81321">
    <property type="entry name" value="Family A G protein-coupled receptor-like"/>
    <property type="match status" value="1"/>
</dbReference>
<keyword evidence="10 15" id="KW-0472">Membrane</keyword>
<evidence type="ECO:0000256" key="5">
    <source>
        <dbReference type="ARBA" id="ARBA00022606"/>
    </source>
</evidence>
<feature type="transmembrane region" description="Helical" evidence="15">
    <location>
        <begin position="280"/>
        <end position="300"/>
    </location>
</feature>
<name>A0A452RK81_URSAM</name>
<keyword evidence="7 15" id="KW-0552">Olfaction</keyword>
<dbReference type="PROSITE" id="PS50262">
    <property type="entry name" value="G_PROTEIN_RECEP_F1_2"/>
    <property type="match status" value="1"/>
</dbReference>
<feature type="transmembrane region" description="Helical" evidence="15">
    <location>
        <begin position="34"/>
        <end position="55"/>
    </location>
</feature>
<keyword evidence="5 15" id="KW-0716">Sensory transduction</keyword>
<evidence type="ECO:0000256" key="1">
    <source>
        <dbReference type="ARBA" id="ARBA00002936"/>
    </source>
</evidence>
<evidence type="ECO:0000256" key="3">
    <source>
        <dbReference type="ARBA" id="ARBA00004651"/>
    </source>
</evidence>
<reference evidence="17" key="2">
    <citation type="submission" date="2025-08" db="UniProtKB">
        <authorList>
            <consortium name="Ensembl"/>
        </authorList>
    </citation>
    <scope>IDENTIFICATION</scope>
</reference>
<dbReference type="PROSITE" id="PS00237">
    <property type="entry name" value="G_PROTEIN_RECEP_F1_1"/>
    <property type="match status" value="1"/>
</dbReference>
<dbReference type="Proteomes" id="UP000291022">
    <property type="component" value="Unassembled WGS sequence"/>
</dbReference>
<dbReference type="PRINTS" id="PR00237">
    <property type="entry name" value="GPCRRHODOPSN"/>
</dbReference>
<dbReference type="FunFam" id="1.20.1070.10:FF:000082">
    <property type="entry name" value="Olfactory receptor 1A1"/>
    <property type="match status" value="1"/>
</dbReference>
<evidence type="ECO:0000256" key="2">
    <source>
        <dbReference type="ARBA" id="ARBA00003929"/>
    </source>
</evidence>
<dbReference type="Ensembl" id="ENSUAMT00000021706.1">
    <property type="protein sequence ID" value="ENSUAMP00000019413.1"/>
    <property type="gene ID" value="ENSUAMG00000015344.1"/>
</dbReference>
<evidence type="ECO:0000256" key="10">
    <source>
        <dbReference type="ARBA" id="ARBA00023136"/>
    </source>
</evidence>
<dbReference type="PANTHER" id="PTHR48001">
    <property type="entry name" value="OLFACTORY RECEPTOR"/>
    <property type="match status" value="1"/>
</dbReference>
<evidence type="ECO:0000256" key="6">
    <source>
        <dbReference type="ARBA" id="ARBA00022692"/>
    </source>
</evidence>
<evidence type="ECO:0000256" key="14">
    <source>
        <dbReference type="RuleBase" id="RU000688"/>
    </source>
</evidence>
<dbReference type="InterPro" id="IPR000725">
    <property type="entry name" value="Olfact_rcpt"/>
</dbReference>
<dbReference type="STRING" id="9643.ENSUAMP00000019413"/>
<protein>
    <recommendedName>
        <fullName evidence="15">Olfactory receptor</fullName>
    </recommendedName>
</protein>
<evidence type="ECO:0000256" key="9">
    <source>
        <dbReference type="ARBA" id="ARBA00023040"/>
    </source>
</evidence>
<keyword evidence="18" id="KW-1185">Reference proteome</keyword>
<dbReference type="GO" id="GO:0005886">
    <property type="term" value="C:plasma membrane"/>
    <property type="evidence" value="ECO:0007669"/>
    <property type="project" value="UniProtKB-SubCell"/>
</dbReference>
<reference evidence="17" key="3">
    <citation type="submission" date="2025-09" db="UniProtKB">
        <authorList>
            <consortium name="Ensembl"/>
        </authorList>
    </citation>
    <scope>IDENTIFICATION</scope>
</reference>
<evidence type="ECO:0000256" key="7">
    <source>
        <dbReference type="ARBA" id="ARBA00022725"/>
    </source>
</evidence>
<dbReference type="AlphaFoldDB" id="A0A452RK81"/>
<organism evidence="17 18">
    <name type="scientific">Ursus americanus</name>
    <name type="common">American black bear</name>
    <name type="synonym">Euarctos americanus</name>
    <dbReference type="NCBI Taxonomy" id="9643"/>
    <lineage>
        <taxon>Eukaryota</taxon>
        <taxon>Metazoa</taxon>
        <taxon>Chordata</taxon>
        <taxon>Craniata</taxon>
        <taxon>Vertebrata</taxon>
        <taxon>Euteleostomi</taxon>
        <taxon>Mammalia</taxon>
        <taxon>Eutheria</taxon>
        <taxon>Laurasiatheria</taxon>
        <taxon>Carnivora</taxon>
        <taxon>Caniformia</taxon>
        <taxon>Ursidae</taxon>
        <taxon>Ursus</taxon>
    </lineage>
</organism>
<feature type="domain" description="G-protein coupled receptors family 1 profile" evidence="16">
    <location>
        <begin position="49"/>
        <end position="298"/>
    </location>
</feature>